<feature type="signal peptide" evidence="1">
    <location>
        <begin position="1"/>
        <end position="22"/>
    </location>
</feature>
<accession>A0ABS5YEK2</accession>
<evidence type="ECO:0008006" key="4">
    <source>
        <dbReference type="Google" id="ProtNLM"/>
    </source>
</evidence>
<reference evidence="2 3" key="1">
    <citation type="journal article" date="2021" name="Genome Biol. Evol.">
        <title>The evolution of interdependence in a four-way mealybug symbiosis.</title>
        <authorList>
            <person name="Garber A.I."/>
            <person name="Kupper M."/>
            <person name="Laetsch D.R."/>
            <person name="Weldon S.R."/>
            <person name="Ladinsky M.S."/>
            <person name="Bjorkman P.J."/>
            <person name="McCutcheon J.P."/>
        </authorList>
    </citation>
    <scope>NUCLEOTIDE SEQUENCE [LARGE SCALE GENOMIC DNA]</scope>
    <source>
        <strain evidence="2">SOD</strain>
    </source>
</reference>
<name>A0ABS5YEK2_9GAMM</name>
<dbReference type="RefSeq" id="WP_215671128.1">
    <property type="nucleotide sequence ID" value="NZ_JAFJYC010000002.1"/>
</dbReference>
<proteinExistence type="predicted"/>
<gene>
    <name evidence="2" type="ORF">JZM24_16950</name>
</gene>
<evidence type="ECO:0000256" key="1">
    <source>
        <dbReference type="SAM" id="SignalP"/>
    </source>
</evidence>
<organism evidence="2 3">
    <name type="scientific">Candidatus Sodalis endolongispinus</name>
    <dbReference type="NCBI Taxonomy" id="2812662"/>
    <lineage>
        <taxon>Bacteria</taxon>
        <taxon>Pseudomonadati</taxon>
        <taxon>Pseudomonadota</taxon>
        <taxon>Gammaproteobacteria</taxon>
        <taxon>Enterobacterales</taxon>
        <taxon>Bruguierivoracaceae</taxon>
        <taxon>Sodalis</taxon>
    </lineage>
</organism>
<comment type="caution">
    <text evidence="2">The sequence shown here is derived from an EMBL/GenBank/DDBJ whole genome shotgun (WGS) entry which is preliminary data.</text>
</comment>
<keyword evidence="1" id="KW-0732">Signal</keyword>
<keyword evidence="3" id="KW-1185">Reference proteome</keyword>
<evidence type="ECO:0000313" key="3">
    <source>
        <dbReference type="Proteomes" id="UP000811282"/>
    </source>
</evidence>
<dbReference type="EMBL" id="JAFJYC010000002">
    <property type="protein sequence ID" value="MBT9433369.1"/>
    <property type="molecule type" value="Genomic_DNA"/>
</dbReference>
<dbReference type="Proteomes" id="UP000811282">
    <property type="component" value="Unassembled WGS sequence"/>
</dbReference>
<feature type="chain" id="PRO_5045403480" description="Secreted protein" evidence="1">
    <location>
        <begin position="23"/>
        <end position="76"/>
    </location>
</feature>
<protein>
    <recommendedName>
        <fullName evidence="4">Secreted protein</fullName>
    </recommendedName>
</protein>
<sequence length="76" mass="8266">MKLSFSAFIVLGAFAISQAAVASRLTDMPRDQRNDSACMAQTTADTAGRCPAQRFSADNNQAIKDYSPEYHQQHAA</sequence>
<evidence type="ECO:0000313" key="2">
    <source>
        <dbReference type="EMBL" id="MBT9433369.1"/>
    </source>
</evidence>